<dbReference type="PANTHER" id="PTHR34989:SF1">
    <property type="entry name" value="PROTEIN HDED"/>
    <property type="match status" value="1"/>
</dbReference>
<feature type="transmembrane region" description="Helical" evidence="1">
    <location>
        <begin position="51"/>
        <end position="71"/>
    </location>
</feature>
<dbReference type="GO" id="GO:0005886">
    <property type="term" value="C:plasma membrane"/>
    <property type="evidence" value="ECO:0007669"/>
    <property type="project" value="TreeGrafter"/>
</dbReference>
<feature type="transmembrane region" description="Helical" evidence="1">
    <location>
        <begin position="20"/>
        <end position="39"/>
    </location>
</feature>
<evidence type="ECO:0000313" key="3">
    <source>
        <dbReference type="Proteomes" id="UP000239711"/>
    </source>
</evidence>
<name>A0A2S9J4L3_9SPHI</name>
<dbReference type="EMBL" id="PVBQ01000005">
    <property type="protein sequence ID" value="PRD47736.1"/>
    <property type="molecule type" value="Genomic_DNA"/>
</dbReference>
<keyword evidence="1" id="KW-0472">Membrane</keyword>
<dbReference type="AlphaFoldDB" id="A0A2S9J4L3"/>
<feature type="transmembrane region" description="Helical" evidence="1">
    <location>
        <begin position="77"/>
        <end position="98"/>
    </location>
</feature>
<keyword evidence="1" id="KW-0812">Transmembrane</keyword>
<proteinExistence type="predicted"/>
<dbReference type="PANTHER" id="PTHR34989">
    <property type="entry name" value="PROTEIN HDED"/>
    <property type="match status" value="1"/>
</dbReference>
<protein>
    <recommendedName>
        <fullName evidence="4">HdeD family acid-resistance protein</fullName>
    </recommendedName>
</protein>
<organism evidence="2 3">
    <name type="scientific">Sphingobacterium haloxyli</name>
    <dbReference type="NCBI Taxonomy" id="2100533"/>
    <lineage>
        <taxon>Bacteria</taxon>
        <taxon>Pseudomonadati</taxon>
        <taxon>Bacteroidota</taxon>
        <taxon>Sphingobacteriia</taxon>
        <taxon>Sphingobacteriales</taxon>
        <taxon>Sphingobacteriaceae</taxon>
        <taxon>Sphingobacterium</taxon>
    </lineage>
</organism>
<evidence type="ECO:0008006" key="4">
    <source>
        <dbReference type="Google" id="ProtNLM"/>
    </source>
</evidence>
<reference evidence="2 3" key="1">
    <citation type="submission" date="2018-02" db="EMBL/GenBank/DDBJ databases">
        <title>The draft genome of Sphingobacterium sp. 5JN-11.</title>
        <authorList>
            <person name="Liu L."/>
            <person name="Li L."/>
            <person name="Liang L."/>
            <person name="Zhang X."/>
            <person name="Wang T."/>
        </authorList>
    </citation>
    <scope>NUCLEOTIDE SEQUENCE [LARGE SCALE GENOMIC DNA]</scope>
    <source>
        <strain evidence="2 3">5JN-11</strain>
    </source>
</reference>
<gene>
    <name evidence="2" type="ORF">C5745_07400</name>
</gene>
<accession>A0A2S9J4L3</accession>
<evidence type="ECO:0000313" key="2">
    <source>
        <dbReference type="EMBL" id="PRD47736.1"/>
    </source>
</evidence>
<keyword evidence="3" id="KW-1185">Reference proteome</keyword>
<feature type="transmembrane region" description="Helical" evidence="1">
    <location>
        <begin position="135"/>
        <end position="157"/>
    </location>
</feature>
<dbReference type="Proteomes" id="UP000239711">
    <property type="component" value="Unassembled WGS sequence"/>
</dbReference>
<dbReference type="InterPro" id="IPR005325">
    <property type="entry name" value="DUF308_memb"/>
</dbReference>
<feature type="transmembrane region" description="Helical" evidence="1">
    <location>
        <begin position="195"/>
        <end position="217"/>
    </location>
</feature>
<comment type="caution">
    <text evidence="2">The sequence shown here is derived from an EMBL/GenBank/DDBJ whole genome shotgun (WGS) entry which is preliminary data.</text>
</comment>
<evidence type="ECO:0000256" key="1">
    <source>
        <dbReference type="SAM" id="Phobius"/>
    </source>
</evidence>
<dbReference type="OrthoDB" id="7059775at2"/>
<dbReference type="Pfam" id="PF03729">
    <property type="entry name" value="DUF308"/>
    <property type="match status" value="1"/>
</dbReference>
<feature type="transmembrane region" description="Helical" evidence="1">
    <location>
        <begin position="169"/>
        <end position="189"/>
    </location>
</feature>
<sequence length="238" mass="27035">MGKPQRWESRRHDIGRRRRCGRYCLNVFIYIFIIYNLLTMEKNLINRALKYWYLPLIMGVLYALLGVWVFVTPLSSFLALTMFLSVGILILGIAELVYAVSNRKNLSNWGWSLIGGILNLLVGVCLLSNPGVSALMLSIFIGLWLLFRSVMAIINAFEFKHSGTKKWGWVLSTGILGVLFSALLLWNPVIAGVTVGIWIGIGLVTVGMLHILLSLILRRVKKYRDDLEDRLDDYVEVD</sequence>
<dbReference type="InterPro" id="IPR052712">
    <property type="entry name" value="Acid_resist_chaperone_HdeD"/>
</dbReference>
<keyword evidence="1" id="KW-1133">Transmembrane helix</keyword>